<evidence type="ECO:0000313" key="13">
    <source>
        <dbReference type="EMBL" id="WCE71935.1"/>
    </source>
</evidence>
<evidence type="ECO:0000259" key="12">
    <source>
        <dbReference type="Pfam" id="PF26002"/>
    </source>
</evidence>
<dbReference type="PANTHER" id="PTHR30386">
    <property type="entry name" value="MEMBRANE FUSION SUBUNIT OF EMRAB-TOLC MULTIDRUG EFFLUX PUMP"/>
    <property type="match status" value="1"/>
</dbReference>
<evidence type="ECO:0000256" key="4">
    <source>
        <dbReference type="ARBA" id="ARBA00022475"/>
    </source>
</evidence>
<keyword evidence="10" id="KW-0175">Coiled coil</keyword>
<evidence type="ECO:0000259" key="11">
    <source>
        <dbReference type="Pfam" id="PF25994"/>
    </source>
</evidence>
<evidence type="ECO:0000256" key="3">
    <source>
        <dbReference type="ARBA" id="ARBA00022448"/>
    </source>
</evidence>
<dbReference type="InterPro" id="IPR006144">
    <property type="entry name" value="Secretion_HlyD_CS"/>
</dbReference>
<dbReference type="Pfam" id="PF25994">
    <property type="entry name" value="HH_AprE"/>
    <property type="match status" value="1"/>
</dbReference>
<keyword evidence="4 9" id="KW-1003">Cell membrane</keyword>
<feature type="coiled-coil region" evidence="10">
    <location>
        <begin position="238"/>
        <end position="287"/>
    </location>
</feature>
<dbReference type="EMBL" id="CP116424">
    <property type="protein sequence ID" value="WCE71935.1"/>
    <property type="molecule type" value="Genomic_DNA"/>
</dbReference>
<keyword evidence="13" id="KW-0614">Plasmid</keyword>
<dbReference type="Pfam" id="PF26002">
    <property type="entry name" value="Beta-barrel_AprE"/>
    <property type="match status" value="1"/>
</dbReference>
<evidence type="ECO:0000256" key="2">
    <source>
        <dbReference type="ARBA" id="ARBA00009477"/>
    </source>
</evidence>
<organism evidence="13 14">
    <name type="scientific">Sulfitobacter faviae</name>
    <dbReference type="NCBI Taxonomy" id="1775881"/>
    <lineage>
        <taxon>Bacteria</taxon>
        <taxon>Pseudomonadati</taxon>
        <taxon>Pseudomonadota</taxon>
        <taxon>Alphaproteobacteria</taxon>
        <taxon>Rhodobacterales</taxon>
        <taxon>Roseobacteraceae</taxon>
        <taxon>Sulfitobacter</taxon>
    </lineage>
</organism>
<dbReference type="GO" id="GO:0009306">
    <property type="term" value="P:protein secretion"/>
    <property type="evidence" value="ECO:0007669"/>
    <property type="project" value="InterPro"/>
</dbReference>
<dbReference type="Gene3D" id="2.40.30.170">
    <property type="match status" value="1"/>
</dbReference>
<dbReference type="InterPro" id="IPR058781">
    <property type="entry name" value="HH_AprE-like"/>
</dbReference>
<comment type="subcellular location">
    <subcellularLocation>
        <location evidence="1 9">Cell inner membrane</location>
        <topology evidence="1 9">Single-pass membrane protein</topology>
    </subcellularLocation>
</comment>
<evidence type="ECO:0000256" key="9">
    <source>
        <dbReference type="RuleBase" id="RU365093"/>
    </source>
</evidence>
<comment type="similarity">
    <text evidence="2 9">Belongs to the membrane fusion protein (MFP) (TC 8.A.1) family.</text>
</comment>
<dbReference type="InterPro" id="IPR050739">
    <property type="entry name" value="MFP"/>
</dbReference>
<evidence type="ECO:0000256" key="5">
    <source>
        <dbReference type="ARBA" id="ARBA00022519"/>
    </source>
</evidence>
<dbReference type="PROSITE" id="PS00543">
    <property type="entry name" value="HLYD_FAMILY"/>
    <property type="match status" value="1"/>
</dbReference>
<name>A0AAX3LV01_9RHOB</name>
<sequence>MATTESTLIAGQLKKMASPRKYSFAGYVILFITFGILGTWAYFAVIASAVVAPGVVALESDRKVVQHLEGGIVQEILVREADFVEQGDPLLVLDNIQVNSEITVLEQRRATSEALIARLVAEQTFAEEIDFSPDLLNSEDPHVKSAVEAQRNIFEDRRSIFLSQTEILEFRAEQLNGQAEGYEVQLAAVERRHALRNELFERMRTGEERGVIESNRLSEMQDEVIQIEASIGTAMSDIAQVKAAAGEARLNILKLKQEYSERANSELKTARSELAEINEKLTVAADRMRRTTILAPTTGKVQSLAVTTRGSVIRSGEILMEIVPSDETLLIDAKVAPVDVDNVRPGLETEVRFSAFKARLSKLVLGEVLSISTDVVTTKDTNEAPYYLARIKVPDENLTDEIREGLTAGMPADVVILTGERTVLQYLLDPLSEAIFKSLREE</sequence>
<keyword evidence="5 9" id="KW-0997">Cell inner membrane</keyword>
<accession>A0AAX3LV01</accession>
<dbReference type="PANTHER" id="PTHR30386:SF17">
    <property type="entry name" value="ALKALINE PROTEASE SECRETION PROTEIN APRE"/>
    <property type="match status" value="1"/>
</dbReference>
<protein>
    <recommendedName>
        <fullName evidence="9">Membrane fusion protein (MFP) family protein</fullName>
    </recommendedName>
</protein>
<reference evidence="13" key="1">
    <citation type="submission" date="2023-01" db="EMBL/GenBank/DDBJ databases">
        <title>Comparative genomic analysis of cold water coral derived Sulfitobacter faviae: insights into their metabolism and habitat adaptation.</title>
        <authorList>
            <person name="Guo Y."/>
            <person name="Lin S."/>
            <person name="Huang Z."/>
            <person name="Tang K."/>
            <person name="Wang X."/>
        </authorList>
    </citation>
    <scope>NUCLEOTIDE SEQUENCE</scope>
    <source>
        <strain evidence="13">SCSIO W_1865</strain>
        <plasmid evidence="13">unnamed1</plasmid>
    </source>
</reference>
<feature type="transmembrane region" description="Helical" evidence="9">
    <location>
        <begin position="24"/>
        <end position="43"/>
    </location>
</feature>
<evidence type="ECO:0000256" key="8">
    <source>
        <dbReference type="ARBA" id="ARBA00023136"/>
    </source>
</evidence>
<dbReference type="PRINTS" id="PR01490">
    <property type="entry name" value="RTXTOXIND"/>
</dbReference>
<gene>
    <name evidence="13" type="ORF">PL336_16915</name>
</gene>
<feature type="domain" description="AprE-like long alpha-helical hairpin" evidence="11">
    <location>
        <begin position="100"/>
        <end position="287"/>
    </location>
</feature>
<dbReference type="Proteomes" id="UP001210770">
    <property type="component" value="Plasmid unnamed1"/>
</dbReference>
<evidence type="ECO:0000256" key="7">
    <source>
        <dbReference type="ARBA" id="ARBA00022989"/>
    </source>
</evidence>
<evidence type="ECO:0000256" key="10">
    <source>
        <dbReference type="SAM" id="Coils"/>
    </source>
</evidence>
<evidence type="ECO:0000313" key="14">
    <source>
        <dbReference type="Proteomes" id="UP001210770"/>
    </source>
</evidence>
<dbReference type="InterPro" id="IPR058982">
    <property type="entry name" value="Beta-barrel_AprE"/>
</dbReference>
<dbReference type="NCBIfam" id="TIGR01843">
    <property type="entry name" value="type_I_hlyD"/>
    <property type="match status" value="1"/>
</dbReference>
<keyword evidence="3 9" id="KW-0813">Transport</keyword>
<feature type="domain" description="AprE-like beta-barrel" evidence="12">
    <location>
        <begin position="329"/>
        <end position="419"/>
    </location>
</feature>
<dbReference type="RefSeq" id="WP_271690074.1">
    <property type="nucleotide sequence ID" value="NZ_CP116424.1"/>
</dbReference>
<keyword evidence="8 9" id="KW-0472">Membrane</keyword>
<dbReference type="GO" id="GO:0005886">
    <property type="term" value="C:plasma membrane"/>
    <property type="evidence" value="ECO:0007669"/>
    <property type="project" value="UniProtKB-SubCell"/>
</dbReference>
<keyword evidence="7 9" id="KW-1133">Transmembrane helix</keyword>
<geneLocation type="plasmid" evidence="13 14">
    <name>unnamed1</name>
</geneLocation>
<dbReference type="AlphaFoldDB" id="A0AAX3LV01"/>
<evidence type="ECO:0000256" key="1">
    <source>
        <dbReference type="ARBA" id="ARBA00004377"/>
    </source>
</evidence>
<evidence type="ECO:0000256" key="6">
    <source>
        <dbReference type="ARBA" id="ARBA00022692"/>
    </source>
</evidence>
<keyword evidence="6 9" id="KW-0812">Transmembrane</keyword>
<dbReference type="InterPro" id="IPR010129">
    <property type="entry name" value="T1SS_HlyD"/>
</dbReference>
<proteinExistence type="inferred from homology"/>